<evidence type="ECO:0000313" key="2">
    <source>
        <dbReference type="Proteomes" id="UP001162992"/>
    </source>
</evidence>
<accession>A0ACC2BQ75</accession>
<sequence length="601" mass="64721">MQGSFSSLATYGRSLLNTPERLRERVLAVCPIEELSTETKAKSGAEMRRKLLWYDVLALGVGGMVGAGIFVSTGSAARLYSGPSVILAYIVAGISSLLSAICYTEFGVQMPAAGGAFSYLRTTFGEFAAYLTGVNLMMEYVLSNAAVARSFTSYFATVFGGDQTDHTWLVKAPGLSPGYNMLDFPAVGVLMILTFCICCSTKDSSILNIVVTLFHLVLVIFIIIGGFLKGNAENFTSPGKPSNPGGFFPFGVRGVFNGAAIVYFSYIGYDAVATLAEEIKEPAKNLPLGVSGSVIIVSVLYCLMAASICMLLPYDLIDAGAPFSTAFKQISGWKWASNLVGLGASMGIITSLLVAMLGQARYLCVIGRAHVIPCWFARIHPRTGTPIHATVFLGLCTAFVAFFTELDVLLNLISIGTLFVFYMVANALIFHRYVVVGATDPRPTIIFLILLSVSSASFVLVWQIGYDMWWVLALCGAIPICITTIFWLIVPMAYHPNEWGAPCMPGLAAASIFLNVLLLGSVDKKSYERFGIWSGVAISFYMVYSVHATHDAQLAIHEERGRVKADQEIQSEALKPPKSCVKQPSGPCDGNADICSALVIQ</sequence>
<dbReference type="Proteomes" id="UP001162992">
    <property type="component" value="Chromosome 14"/>
</dbReference>
<protein>
    <submittedName>
        <fullName evidence="1">Uncharacterized protein</fullName>
    </submittedName>
</protein>
<evidence type="ECO:0000313" key="1">
    <source>
        <dbReference type="EMBL" id="KAJ7531860.1"/>
    </source>
</evidence>
<name>A0ACC2BQ75_DIPCM</name>
<reference evidence="2" key="1">
    <citation type="journal article" date="2024" name="Proc. Natl. Acad. Sci. U.S.A.">
        <title>Extraordinary preservation of gene collinearity over three hundred million years revealed in homosporous lycophytes.</title>
        <authorList>
            <person name="Li C."/>
            <person name="Wickell D."/>
            <person name="Kuo L.Y."/>
            <person name="Chen X."/>
            <person name="Nie B."/>
            <person name="Liao X."/>
            <person name="Peng D."/>
            <person name="Ji J."/>
            <person name="Jenkins J."/>
            <person name="Williams M."/>
            <person name="Shu S."/>
            <person name="Plott C."/>
            <person name="Barry K."/>
            <person name="Rajasekar S."/>
            <person name="Grimwood J."/>
            <person name="Han X."/>
            <person name="Sun S."/>
            <person name="Hou Z."/>
            <person name="He W."/>
            <person name="Dai G."/>
            <person name="Sun C."/>
            <person name="Schmutz J."/>
            <person name="Leebens-Mack J.H."/>
            <person name="Li F.W."/>
            <person name="Wang L."/>
        </authorList>
    </citation>
    <scope>NUCLEOTIDE SEQUENCE [LARGE SCALE GENOMIC DNA]</scope>
    <source>
        <strain evidence="2">cv. PW_Plant_1</strain>
    </source>
</reference>
<gene>
    <name evidence="1" type="ORF">O6H91_14G061800</name>
</gene>
<organism evidence="1 2">
    <name type="scientific">Diphasiastrum complanatum</name>
    <name type="common">Issler's clubmoss</name>
    <name type="synonym">Lycopodium complanatum</name>
    <dbReference type="NCBI Taxonomy" id="34168"/>
    <lineage>
        <taxon>Eukaryota</taxon>
        <taxon>Viridiplantae</taxon>
        <taxon>Streptophyta</taxon>
        <taxon>Embryophyta</taxon>
        <taxon>Tracheophyta</taxon>
        <taxon>Lycopodiopsida</taxon>
        <taxon>Lycopodiales</taxon>
        <taxon>Lycopodiaceae</taxon>
        <taxon>Lycopodioideae</taxon>
        <taxon>Diphasiastrum</taxon>
    </lineage>
</organism>
<proteinExistence type="predicted"/>
<dbReference type="EMBL" id="CM055105">
    <property type="protein sequence ID" value="KAJ7531860.1"/>
    <property type="molecule type" value="Genomic_DNA"/>
</dbReference>
<comment type="caution">
    <text evidence="1">The sequence shown here is derived from an EMBL/GenBank/DDBJ whole genome shotgun (WGS) entry which is preliminary data.</text>
</comment>
<keyword evidence="2" id="KW-1185">Reference proteome</keyword>